<dbReference type="Proteomes" id="UP000264215">
    <property type="component" value="Unassembled WGS sequence"/>
</dbReference>
<dbReference type="InterPro" id="IPR036393">
    <property type="entry name" value="AceGlu_kinase-like_sf"/>
</dbReference>
<dbReference type="FunFam" id="3.40.1160.10:FF:000007">
    <property type="entry name" value="Carbamate kinase"/>
    <property type="match status" value="1"/>
</dbReference>
<reference evidence="7 12" key="3">
    <citation type="journal article" date="2018" name="Nat. Biotechnol.">
        <title>A standardized bacterial taxonomy based on genome phylogeny substantially revises the tree of life.</title>
        <authorList>
            <person name="Parks D.H."/>
            <person name="Chuvochina M."/>
            <person name="Waite D.W."/>
            <person name="Rinke C."/>
            <person name="Skarshewski A."/>
            <person name="Chaumeil P.A."/>
            <person name="Hugenholtz P."/>
        </authorList>
    </citation>
    <scope>NUCLEOTIDE SEQUENCE [LARGE SCALE GENOMIC DNA]</scope>
    <source>
        <strain evidence="7">UBA9905</strain>
    </source>
</reference>
<dbReference type="PIRSF" id="PIRSF000723">
    <property type="entry name" value="Carbamate_kin"/>
    <property type="match status" value="1"/>
</dbReference>
<evidence type="ECO:0000313" key="11">
    <source>
        <dbReference type="Proteomes" id="UP000055014"/>
    </source>
</evidence>
<dbReference type="Proteomes" id="UP000055014">
    <property type="component" value="Unassembled WGS sequence"/>
</dbReference>
<dbReference type="Gene3D" id="3.40.1160.10">
    <property type="entry name" value="Acetylglutamate kinase-like"/>
    <property type="match status" value="1"/>
</dbReference>
<dbReference type="PRINTS" id="PR01469">
    <property type="entry name" value="CARBMTKINASE"/>
</dbReference>
<sequence length="312" mass="33882">MKRIVVAIGGNALNKPNEKPTAEVMQKNLLSTTSYLADLIEEGYELVITHGNGPQVGNLLVQQDIAKEVFPPFPIDVNDAMTQGSIGYLITQTLNNELIKRDHKRDIACVLTQIVVDKNDQGFQHPSKPVGPFYDVETAKELERTKGWTVKEDAGRGFRRVVPSPIPLDVLEIEPIREMIKDGTIVVAAGGGGIPVVREKSGAISGVEAVIDKDRASALLGRLIEADALVILTGVDHAYINFGKKDQQELKELTVEKGRELMEAGHFAKGSMLPKIESAIDFVSSTGKEAIITSLEKVDLALRGKSGTRIVP</sequence>
<evidence type="ECO:0000313" key="12">
    <source>
        <dbReference type="Proteomes" id="UP000264215"/>
    </source>
</evidence>
<dbReference type="EMBL" id="DQBS01000036">
    <property type="protein sequence ID" value="HCO69227.1"/>
    <property type="molecule type" value="Genomic_DNA"/>
</dbReference>
<dbReference type="NCBIfam" id="TIGR00746">
    <property type="entry name" value="arcC"/>
    <property type="match status" value="1"/>
</dbReference>
<evidence type="ECO:0000256" key="1">
    <source>
        <dbReference type="ARBA" id="ARBA00011066"/>
    </source>
</evidence>
<evidence type="ECO:0000313" key="9">
    <source>
        <dbReference type="EMBL" id="KUK89442.1"/>
    </source>
</evidence>
<dbReference type="GO" id="GO:0005829">
    <property type="term" value="C:cytosol"/>
    <property type="evidence" value="ECO:0007669"/>
    <property type="project" value="TreeGrafter"/>
</dbReference>
<organism evidence="8 10">
    <name type="scientific">Mesotoga infera</name>
    <dbReference type="NCBI Taxonomy" id="1236046"/>
    <lineage>
        <taxon>Bacteria</taxon>
        <taxon>Thermotogati</taxon>
        <taxon>Thermotogota</taxon>
        <taxon>Thermotogae</taxon>
        <taxon>Kosmotogales</taxon>
        <taxon>Kosmotogaceae</taxon>
        <taxon>Mesotoga</taxon>
    </lineage>
</organism>
<proteinExistence type="inferred from homology"/>
<protein>
    <recommendedName>
        <fullName evidence="4 5">Carbamate kinase</fullName>
    </recommendedName>
</protein>
<evidence type="ECO:0000313" key="10">
    <source>
        <dbReference type="Proteomes" id="UP000054260"/>
    </source>
</evidence>
<name>A0A101GYB5_9BACT</name>
<reference evidence="10 11" key="2">
    <citation type="journal article" date="2015" name="MBio">
        <title>Genome-Resolved Metagenomic Analysis Reveals Roles for Candidate Phyla and Other Microbial Community Members in Biogeochemical Transformations in Oil Reservoirs.</title>
        <authorList>
            <person name="Hu P."/>
            <person name="Tom L."/>
            <person name="Singh A."/>
            <person name="Thomas B.C."/>
            <person name="Baker B.J."/>
            <person name="Piceno Y.M."/>
            <person name="Andersen G.L."/>
            <person name="Banfield J.F."/>
        </authorList>
    </citation>
    <scope>NUCLEOTIDE SEQUENCE [LARGE SCALE GENOMIC DNA]</scope>
</reference>
<dbReference type="GO" id="GO:0008804">
    <property type="term" value="F:carbamate kinase activity"/>
    <property type="evidence" value="ECO:0007669"/>
    <property type="project" value="UniProtKB-UniRule"/>
</dbReference>
<feature type="domain" description="Aspartate/glutamate/uridylate kinase" evidence="6">
    <location>
        <begin position="2"/>
        <end position="294"/>
    </location>
</feature>
<dbReference type="InterPro" id="IPR003964">
    <property type="entry name" value="Carb_kinase"/>
</dbReference>
<dbReference type="PANTHER" id="PTHR30409:SF1">
    <property type="entry name" value="CARBAMATE KINASE-RELATED"/>
    <property type="match status" value="1"/>
</dbReference>
<comment type="caution">
    <text evidence="8">The sequence shown here is derived from an EMBL/GenBank/DDBJ whole genome shotgun (WGS) entry which is preliminary data.</text>
</comment>
<comment type="similarity">
    <text evidence="1 5">Belongs to the carbamate kinase family.</text>
</comment>
<dbReference type="InterPro" id="IPR001048">
    <property type="entry name" value="Asp/Glu/Uridylate_kinase"/>
</dbReference>
<evidence type="ECO:0000256" key="2">
    <source>
        <dbReference type="ARBA" id="ARBA00022679"/>
    </source>
</evidence>
<dbReference type="PANTHER" id="PTHR30409">
    <property type="entry name" value="CARBAMATE KINASE"/>
    <property type="match status" value="1"/>
</dbReference>
<dbReference type="NCBIfam" id="NF009007">
    <property type="entry name" value="PRK12352.1"/>
    <property type="match status" value="1"/>
</dbReference>
<dbReference type="AlphaFoldDB" id="A0A101GYB5"/>
<dbReference type="PATRIC" id="fig|1236046.5.peg.811"/>
<keyword evidence="2 5" id="KW-0808">Transferase</keyword>
<evidence type="ECO:0000256" key="3">
    <source>
        <dbReference type="ARBA" id="ARBA00022777"/>
    </source>
</evidence>
<dbReference type="GO" id="GO:0019546">
    <property type="term" value="P:L-arginine deiminase pathway"/>
    <property type="evidence" value="ECO:0007669"/>
    <property type="project" value="TreeGrafter"/>
</dbReference>
<dbReference type="EMBL" id="LGGH01000150">
    <property type="protein sequence ID" value="KUK66931.1"/>
    <property type="molecule type" value="Genomic_DNA"/>
</dbReference>
<evidence type="ECO:0000256" key="5">
    <source>
        <dbReference type="PIRNR" id="PIRNR000723"/>
    </source>
</evidence>
<accession>A0A101GYB5</accession>
<keyword evidence="3 5" id="KW-0418">Kinase</keyword>
<evidence type="ECO:0000256" key="4">
    <source>
        <dbReference type="NCBIfam" id="TIGR00746"/>
    </source>
</evidence>
<evidence type="ECO:0000313" key="8">
    <source>
        <dbReference type="EMBL" id="KUK66931.1"/>
    </source>
</evidence>
<dbReference type="CDD" id="cd04235">
    <property type="entry name" value="AAK_CK"/>
    <property type="match status" value="1"/>
</dbReference>
<reference evidence="8" key="1">
    <citation type="journal article" date="2015" name="MBio">
        <title>Genome-resolved metagenomic analysis reveals roles for candidate phyla and other microbial community members in biogeochemical transformations in oil reservoirs.</title>
        <authorList>
            <person name="Hu P."/>
            <person name="Tom L."/>
            <person name="Singh A."/>
            <person name="Thomas B.C."/>
            <person name="Baker B.J."/>
            <person name="Piceno Y.M."/>
            <person name="Andersen G.L."/>
            <person name="Banfield J.F."/>
        </authorList>
    </citation>
    <scope>NUCLEOTIDE SEQUENCE [LARGE SCALE GENOMIC DNA]</scope>
    <source>
        <strain evidence="8">46_47</strain>
        <strain evidence="9">46_70</strain>
    </source>
</reference>
<dbReference type="Proteomes" id="UP000054260">
    <property type="component" value="Unassembled WGS sequence"/>
</dbReference>
<dbReference type="SUPFAM" id="SSF53633">
    <property type="entry name" value="Carbamate kinase-like"/>
    <property type="match status" value="1"/>
</dbReference>
<evidence type="ECO:0000259" key="6">
    <source>
        <dbReference type="Pfam" id="PF00696"/>
    </source>
</evidence>
<dbReference type="Pfam" id="PF00696">
    <property type="entry name" value="AA_kinase"/>
    <property type="match status" value="1"/>
</dbReference>
<gene>
    <name evidence="7" type="primary">arcC</name>
    <name evidence="7" type="ORF">DIT26_01370</name>
    <name evidence="8" type="ORF">XD86_0983</name>
    <name evidence="9" type="ORF">XE02_1019</name>
</gene>
<dbReference type="EMBL" id="LGGW01000089">
    <property type="protein sequence ID" value="KUK89442.1"/>
    <property type="molecule type" value="Genomic_DNA"/>
</dbReference>
<evidence type="ECO:0000313" key="7">
    <source>
        <dbReference type="EMBL" id="HCO69227.1"/>
    </source>
</evidence>